<gene>
    <name evidence="5" type="ORF">KQ910_02435</name>
</gene>
<evidence type="ECO:0000256" key="3">
    <source>
        <dbReference type="ARBA" id="ARBA00023163"/>
    </source>
</evidence>
<dbReference type="Pfam" id="PF00126">
    <property type="entry name" value="HTH_1"/>
    <property type="match status" value="1"/>
</dbReference>
<proteinExistence type="predicted"/>
<name>A0ABS6IFK5_9HYPH</name>
<feature type="domain" description="HTH lysR-type" evidence="4">
    <location>
        <begin position="9"/>
        <end position="66"/>
    </location>
</feature>
<evidence type="ECO:0000256" key="1">
    <source>
        <dbReference type="ARBA" id="ARBA00023015"/>
    </source>
</evidence>
<comment type="caution">
    <text evidence="5">The sequence shown here is derived from an EMBL/GenBank/DDBJ whole genome shotgun (WGS) entry which is preliminary data.</text>
</comment>
<keyword evidence="3" id="KW-0804">Transcription</keyword>
<keyword evidence="1" id="KW-0805">Transcription regulation</keyword>
<organism evidence="5 6">
    <name type="scientific">Reyranella humidisoli</name>
    <dbReference type="NCBI Taxonomy" id="2849149"/>
    <lineage>
        <taxon>Bacteria</taxon>
        <taxon>Pseudomonadati</taxon>
        <taxon>Pseudomonadota</taxon>
        <taxon>Alphaproteobacteria</taxon>
        <taxon>Hyphomicrobiales</taxon>
        <taxon>Reyranellaceae</taxon>
        <taxon>Reyranella</taxon>
    </lineage>
</organism>
<protein>
    <submittedName>
        <fullName evidence="5">LysR family transcriptional regulator</fullName>
    </submittedName>
</protein>
<evidence type="ECO:0000313" key="6">
    <source>
        <dbReference type="Proteomes" id="UP000727907"/>
    </source>
</evidence>
<reference evidence="5 6" key="1">
    <citation type="submission" date="2021-06" db="EMBL/GenBank/DDBJ databases">
        <authorList>
            <person name="Lee D.H."/>
        </authorList>
    </citation>
    <scope>NUCLEOTIDE SEQUENCE [LARGE SCALE GENOMIC DNA]</scope>
    <source>
        <strain evidence="5 6">MMS21-HV4-11</strain>
    </source>
</reference>
<sequence>MAQPTLPDFSARQLEAVLAVGEYGSFIAAASRLRISQPALTRTIKRVEAALGVRLFERSTRHVQITPAGREFAAVAERMLNDLRITVRSIREVAEEQRGRLSIASIMSVASGALPLLLAAYRADRPGIEIHVQEGVHGSVLEAVRSGAADLGLTYVDELPDAISGEALQRETFCLVVPRRHRLAARRTVALAELRDVPLVALPSDSRTRRTVDAAASVAGLTLRQIVIVNQFATLMGCVRAGVGLAIVPTGATGLFLGRDLRAIPLGEPKLSRRLGLVLLREREPSPAAAGFLALARRAWPKPAGR</sequence>
<dbReference type="InterPro" id="IPR000847">
    <property type="entry name" value="LysR_HTH_N"/>
</dbReference>
<accession>A0ABS6IFK5</accession>
<dbReference type="EMBL" id="JAHOPB010000001">
    <property type="protein sequence ID" value="MBU8872599.1"/>
    <property type="molecule type" value="Genomic_DNA"/>
</dbReference>
<dbReference type="PANTHER" id="PTHR30419:SF8">
    <property type="entry name" value="NITROGEN ASSIMILATION TRANSCRIPTIONAL ACTIVATOR-RELATED"/>
    <property type="match status" value="1"/>
</dbReference>
<dbReference type="PANTHER" id="PTHR30419">
    <property type="entry name" value="HTH-TYPE TRANSCRIPTIONAL REGULATOR YBHD"/>
    <property type="match status" value="1"/>
</dbReference>
<dbReference type="InterPro" id="IPR005119">
    <property type="entry name" value="LysR_subst-bd"/>
</dbReference>
<keyword evidence="2" id="KW-0238">DNA-binding</keyword>
<dbReference type="RefSeq" id="WP_216956829.1">
    <property type="nucleotide sequence ID" value="NZ_JAHOPB010000001.1"/>
</dbReference>
<dbReference type="Pfam" id="PF03466">
    <property type="entry name" value="LysR_substrate"/>
    <property type="match status" value="1"/>
</dbReference>
<dbReference type="InterPro" id="IPR050950">
    <property type="entry name" value="HTH-type_LysR_regulators"/>
</dbReference>
<evidence type="ECO:0000259" key="4">
    <source>
        <dbReference type="PROSITE" id="PS50931"/>
    </source>
</evidence>
<dbReference type="CDD" id="cd08440">
    <property type="entry name" value="PBP2_LTTR_like_4"/>
    <property type="match status" value="1"/>
</dbReference>
<dbReference type="Proteomes" id="UP000727907">
    <property type="component" value="Unassembled WGS sequence"/>
</dbReference>
<evidence type="ECO:0000256" key="2">
    <source>
        <dbReference type="ARBA" id="ARBA00023125"/>
    </source>
</evidence>
<keyword evidence="6" id="KW-1185">Reference proteome</keyword>
<evidence type="ECO:0000313" key="5">
    <source>
        <dbReference type="EMBL" id="MBU8872599.1"/>
    </source>
</evidence>
<dbReference type="PROSITE" id="PS50931">
    <property type="entry name" value="HTH_LYSR"/>
    <property type="match status" value="1"/>
</dbReference>